<evidence type="ECO:0000313" key="2">
    <source>
        <dbReference type="EMBL" id="PWJ76164.1"/>
    </source>
</evidence>
<reference evidence="2 3" key="1">
    <citation type="submission" date="2018-05" db="EMBL/GenBank/DDBJ databases">
        <authorList>
            <person name="Goeker M."/>
            <person name="Huntemann M."/>
            <person name="Clum A."/>
            <person name="Pillay M."/>
            <person name="Palaniappan K."/>
            <person name="Varghese N."/>
            <person name="Mikhailova N."/>
            <person name="Stamatis D."/>
            <person name="Reddy T."/>
            <person name="Daum C."/>
            <person name="Shapiro N."/>
            <person name="Ivanova N."/>
            <person name="Kyrpides N."/>
            <person name="Woyke T."/>
        </authorList>
    </citation>
    <scope>NUCLEOTIDE SEQUENCE [LARGE SCALE GENOMIC DNA]</scope>
    <source>
        <strain evidence="2 3">DSM 26524</strain>
    </source>
</reference>
<feature type="transmembrane region" description="Helical" evidence="1">
    <location>
        <begin position="321"/>
        <end position="341"/>
    </location>
</feature>
<gene>
    <name evidence="2" type="ORF">C7383_105200</name>
</gene>
<dbReference type="EMBL" id="QGGY01000005">
    <property type="protein sequence ID" value="PWJ76164.1"/>
    <property type="molecule type" value="Genomic_DNA"/>
</dbReference>
<feature type="transmembrane region" description="Helical" evidence="1">
    <location>
        <begin position="241"/>
        <end position="262"/>
    </location>
</feature>
<keyword evidence="1" id="KW-1133">Transmembrane helix</keyword>
<feature type="transmembrane region" description="Helical" evidence="1">
    <location>
        <begin position="169"/>
        <end position="191"/>
    </location>
</feature>
<keyword evidence="1" id="KW-0812">Transmembrane</keyword>
<comment type="caution">
    <text evidence="2">The sequence shown here is derived from an EMBL/GenBank/DDBJ whole genome shotgun (WGS) entry which is preliminary data.</text>
</comment>
<accession>A0AB73T595</accession>
<dbReference type="Proteomes" id="UP000245412">
    <property type="component" value="Unassembled WGS sequence"/>
</dbReference>
<keyword evidence="1" id="KW-0472">Membrane</keyword>
<feature type="transmembrane region" description="Helical" evidence="1">
    <location>
        <begin position="12"/>
        <end position="30"/>
    </location>
</feature>
<evidence type="ECO:0000256" key="1">
    <source>
        <dbReference type="SAM" id="Phobius"/>
    </source>
</evidence>
<evidence type="ECO:0008006" key="4">
    <source>
        <dbReference type="Google" id="ProtNLM"/>
    </source>
</evidence>
<feature type="transmembrane region" description="Helical" evidence="1">
    <location>
        <begin position="36"/>
        <end position="56"/>
    </location>
</feature>
<proteinExistence type="predicted"/>
<protein>
    <recommendedName>
        <fullName evidence="4">O-antigen ligase domain-containing protein</fullName>
    </recommendedName>
</protein>
<evidence type="ECO:0000313" key="3">
    <source>
        <dbReference type="Proteomes" id="UP000245412"/>
    </source>
</evidence>
<sequence>MKIKLSHIRDTVYLQFIVLSFFSFLIPVYICDTNRHNLLFAVAEIPVLILLFLNIVKKKKRDRLYLIVLILYFAVFMYYDVVYLRCYWALFYKTLSFLLLWDFVSKDYDGLKDKNGFYAELTDTILSVFCFTVILSLIANVMGVDSIFLDLNGFHIRRTGSGVFIDERLTWVFMHKSTYGLLLVLALTLLIKRKTFHFRKFWICIYFVAAIRINSMVSMVCMCGVLFAYYVEARAINRKTLIKMVFAFFTGLFLACIIYYIVAIGRNISSLGDRAYIWAIYADSLAKYPNGMGKDFFTTSFWLAASGRYINNFHNVILNELIHYSVPVGVLFTLLVLYYPIRFIKSSPSKIKNIILLVVISLPMLFDQAINDLIFPIFLIMLKLCFSTENEIQKILL</sequence>
<name>A0AB73T595_9FIRM</name>
<keyword evidence="3" id="KW-1185">Reference proteome</keyword>
<organism evidence="2 3">
    <name type="scientific">Murimonas intestini</name>
    <dbReference type="NCBI Taxonomy" id="1337051"/>
    <lineage>
        <taxon>Bacteria</taxon>
        <taxon>Bacillati</taxon>
        <taxon>Bacillota</taxon>
        <taxon>Clostridia</taxon>
        <taxon>Lachnospirales</taxon>
        <taxon>Lachnospiraceae</taxon>
        <taxon>Murimonas</taxon>
    </lineage>
</organism>
<feature type="transmembrane region" description="Helical" evidence="1">
    <location>
        <begin position="63"/>
        <end position="81"/>
    </location>
</feature>
<feature type="transmembrane region" description="Helical" evidence="1">
    <location>
        <begin position="353"/>
        <end position="386"/>
    </location>
</feature>
<dbReference type="AlphaFoldDB" id="A0AB73T595"/>
<feature type="transmembrane region" description="Helical" evidence="1">
    <location>
        <begin position="125"/>
        <end position="149"/>
    </location>
</feature>
<dbReference type="RefSeq" id="WP_109626223.1">
    <property type="nucleotide sequence ID" value="NZ_JANKBI010000003.1"/>
</dbReference>
<feature type="transmembrane region" description="Helical" evidence="1">
    <location>
        <begin position="203"/>
        <end position="229"/>
    </location>
</feature>